<feature type="transmembrane region" description="Helical" evidence="1">
    <location>
        <begin position="224"/>
        <end position="242"/>
    </location>
</feature>
<feature type="transmembrane region" description="Helical" evidence="1">
    <location>
        <begin position="192"/>
        <end position="212"/>
    </location>
</feature>
<keyword evidence="1" id="KW-1133">Transmembrane helix</keyword>
<organism evidence="4 5">
    <name type="scientific">Phocaeicola dorei</name>
    <dbReference type="NCBI Taxonomy" id="357276"/>
    <lineage>
        <taxon>Bacteria</taxon>
        <taxon>Pseudomonadati</taxon>
        <taxon>Bacteroidota</taxon>
        <taxon>Bacteroidia</taxon>
        <taxon>Bacteroidales</taxon>
        <taxon>Bacteroidaceae</taxon>
        <taxon>Phocaeicola</taxon>
    </lineage>
</organism>
<dbReference type="Proteomes" id="UP000481616">
    <property type="component" value="Unassembled WGS sequence"/>
</dbReference>
<dbReference type="InterPro" id="IPR052734">
    <property type="entry name" value="Nod_factor_acetyltransferase"/>
</dbReference>
<feature type="transmembrane region" description="Helical" evidence="1">
    <location>
        <begin position="168"/>
        <end position="186"/>
    </location>
</feature>
<protein>
    <submittedName>
        <fullName evidence="4">Acyltransferase</fullName>
    </submittedName>
</protein>
<evidence type="ECO:0000259" key="2">
    <source>
        <dbReference type="Pfam" id="PF01757"/>
    </source>
</evidence>
<feature type="transmembrane region" description="Helical" evidence="1">
    <location>
        <begin position="34"/>
        <end position="54"/>
    </location>
</feature>
<evidence type="ECO:0000313" key="5">
    <source>
        <dbReference type="Proteomes" id="UP000441162"/>
    </source>
</evidence>
<sequence>MTSTGRINYIDELKGFILCLVCLGHIAYSELSYAMNWMSLMRMFTFFFLSGLLFSRRRFPTFKDYAISKTKHLLFPYIWLSLFFLIITFQIYSGNIDEASRGPLFIKIENILSLVGITSNFICSLCANFFKIFILGNSSIWATPLWFVFTLWTVSLLYAFIDERCKNRIPLILISIICIGAIGWGLRNNHNIPYNLGASCTAYVYYAFGSIYKRKVKNFIDKLGNWEIFGLSILAILLYSFIVRAGYTANLSHNDLGNNIVTFYTGTFTGVIWMFLIFTFLNRIGIKIGIFRFISRNALIILPLHYYVIKLINYLNIIPFSHGSIYYFLISSIVVIIVCFLGCILFRTQLYMLLGKEKISFRECFNK</sequence>
<dbReference type="Proteomes" id="UP000441162">
    <property type="component" value="Unassembled WGS sequence"/>
</dbReference>
<evidence type="ECO:0000313" key="4">
    <source>
        <dbReference type="EMBL" id="KAA5408180.1"/>
    </source>
</evidence>
<dbReference type="PANTHER" id="PTHR37312:SF1">
    <property type="entry name" value="MEMBRANE-BOUND ACYLTRANSFERASE YKRP-RELATED"/>
    <property type="match status" value="1"/>
</dbReference>
<dbReference type="InterPro" id="IPR002656">
    <property type="entry name" value="Acyl_transf_3_dom"/>
</dbReference>
<feature type="transmembrane region" description="Helical" evidence="1">
    <location>
        <begin position="140"/>
        <end position="161"/>
    </location>
</feature>
<dbReference type="EMBL" id="VVZA01000001">
    <property type="protein sequence ID" value="KAA5408180.1"/>
    <property type="molecule type" value="Genomic_DNA"/>
</dbReference>
<dbReference type="EMBL" id="VVYY01000002">
    <property type="protein sequence ID" value="KAA5400333.1"/>
    <property type="molecule type" value="Genomic_DNA"/>
</dbReference>
<dbReference type="AlphaFoldDB" id="A0A4Q5HZR5"/>
<feature type="transmembrane region" description="Helical" evidence="1">
    <location>
        <begin position="262"/>
        <end position="281"/>
    </location>
</feature>
<feature type="transmembrane region" description="Helical" evidence="1">
    <location>
        <begin position="74"/>
        <end position="92"/>
    </location>
</feature>
<dbReference type="Pfam" id="PF01757">
    <property type="entry name" value="Acyl_transf_3"/>
    <property type="match status" value="1"/>
</dbReference>
<dbReference type="PANTHER" id="PTHR37312">
    <property type="entry name" value="MEMBRANE-BOUND ACYLTRANSFERASE YKRP-RELATED"/>
    <property type="match status" value="1"/>
</dbReference>
<keyword evidence="4" id="KW-0012">Acyltransferase</keyword>
<comment type="caution">
    <text evidence="4">The sequence shown here is derived from an EMBL/GenBank/DDBJ whole genome shotgun (WGS) entry which is preliminary data.</text>
</comment>
<feature type="transmembrane region" description="Helical" evidence="1">
    <location>
        <begin position="324"/>
        <end position="346"/>
    </location>
</feature>
<evidence type="ECO:0000313" key="3">
    <source>
        <dbReference type="EMBL" id="KAA5400333.1"/>
    </source>
</evidence>
<gene>
    <name evidence="4" type="ORF">F2Y51_01950</name>
    <name evidence="3" type="ORF">F2Y58_03075</name>
</gene>
<name>A0A4Q5HZR5_9BACT</name>
<feature type="transmembrane region" description="Helical" evidence="1">
    <location>
        <begin position="12"/>
        <end position="28"/>
    </location>
</feature>
<keyword evidence="1" id="KW-0472">Membrane</keyword>
<feature type="domain" description="Acyltransferase 3" evidence="2">
    <location>
        <begin position="8"/>
        <end position="341"/>
    </location>
</feature>
<reference evidence="5 6" key="1">
    <citation type="journal article" date="2019" name="Nat. Med.">
        <title>A library of human gut bacterial isolates paired with longitudinal multiomics data enables mechanistic microbiome research.</title>
        <authorList>
            <person name="Poyet M."/>
            <person name="Groussin M."/>
            <person name="Gibbons S.M."/>
            <person name="Avila-Pacheco J."/>
            <person name="Jiang X."/>
            <person name="Kearney S.M."/>
            <person name="Perrotta A.R."/>
            <person name="Berdy B."/>
            <person name="Zhao S."/>
            <person name="Lieberman T.D."/>
            <person name="Swanson P.K."/>
            <person name="Smith M."/>
            <person name="Roesemann S."/>
            <person name="Alexander J.E."/>
            <person name="Rich S.A."/>
            <person name="Livny J."/>
            <person name="Vlamakis H."/>
            <person name="Clish C."/>
            <person name="Bullock K."/>
            <person name="Deik A."/>
            <person name="Scott J."/>
            <person name="Pierce K.A."/>
            <person name="Xavier R.J."/>
            <person name="Alm E.J."/>
        </authorList>
    </citation>
    <scope>NUCLEOTIDE SEQUENCE [LARGE SCALE GENOMIC DNA]</scope>
    <source>
        <strain evidence="3 6">BIOML-A1</strain>
        <strain evidence="4 5">BIOML-A4</strain>
    </source>
</reference>
<proteinExistence type="predicted"/>
<evidence type="ECO:0000256" key="1">
    <source>
        <dbReference type="SAM" id="Phobius"/>
    </source>
</evidence>
<feature type="transmembrane region" description="Helical" evidence="1">
    <location>
        <begin position="293"/>
        <end position="312"/>
    </location>
</feature>
<dbReference type="GO" id="GO:0016747">
    <property type="term" value="F:acyltransferase activity, transferring groups other than amino-acyl groups"/>
    <property type="evidence" value="ECO:0007669"/>
    <property type="project" value="InterPro"/>
</dbReference>
<evidence type="ECO:0000313" key="6">
    <source>
        <dbReference type="Proteomes" id="UP000481616"/>
    </source>
</evidence>
<accession>A0A4Q5HZR5</accession>
<keyword evidence="4" id="KW-0808">Transferase</keyword>
<keyword evidence="1" id="KW-0812">Transmembrane</keyword>
<dbReference type="RefSeq" id="WP_130053664.1">
    <property type="nucleotide sequence ID" value="NZ_RCXK01000002.1"/>
</dbReference>